<gene>
    <name evidence="1" type="ORF">KNN_07063</name>
</gene>
<evidence type="ECO:0000313" key="1">
    <source>
        <dbReference type="EMBL" id="BAR87796.1"/>
    </source>
</evidence>
<dbReference type="EMBL" id="AP014868">
    <property type="protein sequence ID" value="BAR87796.1"/>
    <property type="molecule type" value="Genomic_DNA"/>
</dbReference>
<evidence type="ECO:0000313" key="2">
    <source>
        <dbReference type="Proteomes" id="UP000055316"/>
    </source>
</evidence>
<name>A0A9W4AIQ4_BACTO</name>
<keyword evidence="1" id="KW-0614">Plasmid</keyword>
<dbReference type="Proteomes" id="UP000055316">
    <property type="component" value="Plasmid pKK4"/>
</dbReference>
<accession>A0A9W4AIQ4</accession>
<sequence>MGSIIPHYLFVVCYSLDEVLQVHEMAKEIFNPKDQSEKLVSQLNLTSFFVLCNGRHTRWGNQEEYMKAREKYIKYLIDRDIRFVEITEKEFNRFEKASKQCFF</sequence>
<reference evidence="1 2" key="1">
    <citation type="submission" date="2015-05" db="EMBL/GenBank/DDBJ databases">
        <title>Whole genome sequence of Bacillus thuringiensis serovar tolworthi Pasteur Institute Standard strain.</title>
        <authorList>
            <person name="Kanda K."/>
            <person name="Nakashima K."/>
            <person name="Nagano Y."/>
        </authorList>
    </citation>
    <scope>NUCLEOTIDE SEQUENCE [LARGE SCALE GENOMIC DNA]</scope>
    <source>
        <strain evidence="1 2">Pasteur Institute Standard strain</strain>
        <plasmid evidence="2">pKK4 DNA</plasmid>
    </source>
</reference>
<proteinExistence type="predicted"/>
<protein>
    <submittedName>
        <fullName evidence="1">Uncharacterized protein</fullName>
    </submittedName>
</protein>
<dbReference type="AlphaFoldDB" id="A0A9W4AIQ4"/>
<geneLocation type="plasmid" evidence="2">
    <name>pKK4 DNA</name>
</geneLocation>
<organism evidence="1 2">
    <name type="scientific">Bacillus thuringiensis subsp. tolworthi</name>
    <dbReference type="NCBI Taxonomy" id="1442"/>
    <lineage>
        <taxon>Bacteria</taxon>
        <taxon>Bacillati</taxon>
        <taxon>Bacillota</taxon>
        <taxon>Bacilli</taxon>
        <taxon>Bacillales</taxon>
        <taxon>Bacillaceae</taxon>
        <taxon>Bacillus</taxon>
        <taxon>Bacillus cereus group</taxon>
    </lineage>
</organism>